<keyword evidence="3" id="KW-0165">Cleavage on pair of basic residues</keyword>
<evidence type="ECO:0000256" key="7">
    <source>
        <dbReference type="SAM" id="SignalP"/>
    </source>
</evidence>
<dbReference type="PROSITE" id="PS00262">
    <property type="entry name" value="INSULIN"/>
    <property type="match status" value="1"/>
</dbReference>
<keyword evidence="10" id="KW-1185">Reference proteome</keyword>
<dbReference type="InterPro" id="IPR016179">
    <property type="entry name" value="Insulin-like"/>
</dbReference>
<dbReference type="Gene3D" id="1.10.100.10">
    <property type="entry name" value="Insulin-like"/>
    <property type="match status" value="1"/>
</dbReference>
<evidence type="ECO:0000259" key="8">
    <source>
        <dbReference type="SMART" id="SM00078"/>
    </source>
</evidence>
<dbReference type="PRINTS" id="PR00276">
    <property type="entry name" value="INSULINFAMLY"/>
</dbReference>
<comment type="subunit">
    <text evidence="2">Heterodimer of a B chain and an A chain linked by two disulfide bonds.</text>
</comment>
<comment type="subcellular location">
    <subcellularLocation>
        <location evidence="6">Secreted</location>
    </subcellularLocation>
</comment>
<dbReference type="InterPro" id="IPR036438">
    <property type="entry name" value="Insulin-like_sf"/>
</dbReference>
<dbReference type="Pfam" id="PF00049">
    <property type="entry name" value="Insulin"/>
    <property type="match status" value="1"/>
</dbReference>
<evidence type="ECO:0000313" key="9">
    <source>
        <dbReference type="EMBL" id="KAL0871589.1"/>
    </source>
</evidence>
<feature type="signal peptide" evidence="7">
    <location>
        <begin position="1"/>
        <end position="20"/>
    </location>
</feature>
<reference evidence="9 10" key="1">
    <citation type="submission" date="2024-06" db="EMBL/GenBank/DDBJ databases">
        <title>A chromosome-level genome assembly of beet webworm, Loxostege sticticalis.</title>
        <authorList>
            <person name="Zhang Y."/>
        </authorList>
    </citation>
    <scope>NUCLEOTIDE SEQUENCE [LARGE SCALE GENOMIC DNA]</scope>
    <source>
        <strain evidence="9">AQ026</strain>
        <tissue evidence="9">Whole body</tissue>
    </source>
</reference>
<name>A0ABR3HMG3_LOXSC</name>
<keyword evidence="6" id="KW-0964">Secreted</keyword>
<comment type="similarity">
    <text evidence="1 6">Belongs to the insulin family.</text>
</comment>
<sequence>MKTQVLILLALICFSSFASAKSSTQVFCGRRLASTLAYLCYDESVEKRSGPSSLDKKYWWAGALGTRGKRGGVVEECCEKPCTLDELLSYC</sequence>
<dbReference type="EMBL" id="JBEUOH010000016">
    <property type="protein sequence ID" value="KAL0871589.1"/>
    <property type="molecule type" value="Genomic_DNA"/>
</dbReference>
<keyword evidence="5" id="KW-1015">Disulfide bond</keyword>
<dbReference type="SMART" id="SM00078">
    <property type="entry name" value="IlGF"/>
    <property type="match status" value="1"/>
</dbReference>
<evidence type="ECO:0000256" key="3">
    <source>
        <dbReference type="ARBA" id="ARBA00022685"/>
    </source>
</evidence>
<protein>
    <recommendedName>
        <fullName evidence="8">Insulin-like domain-containing protein</fullName>
    </recommendedName>
</protein>
<evidence type="ECO:0000256" key="1">
    <source>
        <dbReference type="ARBA" id="ARBA00009034"/>
    </source>
</evidence>
<evidence type="ECO:0000256" key="4">
    <source>
        <dbReference type="ARBA" id="ARBA00022729"/>
    </source>
</evidence>
<dbReference type="InterPro" id="IPR022352">
    <property type="entry name" value="Ins/IGF/rlx"/>
</dbReference>
<dbReference type="InterPro" id="IPR022353">
    <property type="entry name" value="Insulin_CS"/>
</dbReference>
<feature type="domain" description="Insulin-like" evidence="8">
    <location>
        <begin position="25"/>
        <end position="91"/>
    </location>
</feature>
<evidence type="ECO:0000313" key="10">
    <source>
        <dbReference type="Proteomes" id="UP001549920"/>
    </source>
</evidence>
<evidence type="ECO:0000256" key="2">
    <source>
        <dbReference type="ARBA" id="ARBA00011207"/>
    </source>
</evidence>
<dbReference type="PANTHER" id="PTHR13647">
    <property type="entry name" value="INSULIN-LIKE PEPTIDE 2-RELATED"/>
    <property type="match status" value="1"/>
</dbReference>
<dbReference type="PANTHER" id="PTHR13647:SF4">
    <property type="entry name" value="INSULIN-LIKE PEPTIDE 1-RELATED"/>
    <property type="match status" value="1"/>
</dbReference>
<feature type="chain" id="PRO_5046894482" description="Insulin-like domain-containing protein" evidence="7">
    <location>
        <begin position="21"/>
        <end position="91"/>
    </location>
</feature>
<evidence type="ECO:0000256" key="6">
    <source>
        <dbReference type="RuleBase" id="RU000406"/>
    </source>
</evidence>
<comment type="caution">
    <text evidence="9">The sequence shown here is derived from an EMBL/GenBank/DDBJ whole genome shotgun (WGS) entry which is preliminary data.</text>
</comment>
<keyword evidence="4 7" id="KW-0732">Signal</keyword>
<proteinExistence type="inferred from homology"/>
<organism evidence="9 10">
    <name type="scientific">Loxostege sticticalis</name>
    <name type="common">Beet webworm moth</name>
    <dbReference type="NCBI Taxonomy" id="481309"/>
    <lineage>
        <taxon>Eukaryota</taxon>
        <taxon>Metazoa</taxon>
        <taxon>Ecdysozoa</taxon>
        <taxon>Arthropoda</taxon>
        <taxon>Hexapoda</taxon>
        <taxon>Insecta</taxon>
        <taxon>Pterygota</taxon>
        <taxon>Neoptera</taxon>
        <taxon>Endopterygota</taxon>
        <taxon>Lepidoptera</taxon>
        <taxon>Glossata</taxon>
        <taxon>Ditrysia</taxon>
        <taxon>Pyraloidea</taxon>
        <taxon>Crambidae</taxon>
        <taxon>Pyraustinae</taxon>
        <taxon>Loxostege</taxon>
    </lineage>
</organism>
<accession>A0ABR3HMG3</accession>
<dbReference type="CDD" id="cd04366">
    <property type="entry name" value="IlGF_insulin_bombyxin_like"/>
    <property type="match status" value="1"/>
</dbReference>
<dbReference type="SUPFAM" id="SSF56994">
    <property type="entry name" value="Insulin-like"/>
    <property type="match status" value="1"/>
</dbReference>
<dbReference type="Proteomes" id="UP001549920">
    <property type="component" value="Unassembled WGS sequence"/>
</dbReference>
<evidence type="ECO:0000256" key="5">
    <source>
        <dbReference type="ARBA" id="ARBA00023157"/>
    </source>
</evidence>
<gene>
    <name evidence="9" type="ORF">ABMA27_004121</name>
</gene>